<dbReference type="AlphaFoldDB" id="H5X410"/>
<proteinExistence type="predicted"/>
<name>H5X410_9PSEU</name>
<dbReference type="Proteomes" id="UP000004926">
    <property type="component" value="Chromosome"/>
</dbReference>
<reference evidence="1 2" key="1">
    <citation type="journal article" date="2012" name="Stand. Genomic Sci.">
        <title>Genome sequence of the ocean sediment bacterium Saccharomonospora marina type strain (XMU15(T)).</title>
        <authorList>
            <person name="Klenk H.P."/>
            <person name="Lu M."/>
            <person name="Lucas S."/>
            <person name="Lapidus A."/>
            <person name="Copeland A."/>
            <person name="Pitluck S."/>
            <person name="Goodwin L.A."/>
            <person name="Han C."/>
            <person name="Tapia R."/>
            <person name="Brambilla E.M."/>
            <person name="Potter G."/>
            <person name="Land M."/>
            <person name="Ivanova N."/>
            <person name="Rohde M."/>
            <person name="Goker M."/>
            <person name="Detter J.C."/>
            <person name="Li W.J."/>
            <person name="Kyrpides N.C."/>
            <person name="Woyke T."/>
        </authorList>
    </citation>
    <scope>NUCLEOTIDE SEQUENCE [LARGE SCALE GENOMIC DNA]</scope>
    <source>
        <strain evidence="1 2">XMU15</strain>
    </source>
</reference>
<dbReference type="eggNOG" id="ENOG5034BHE">
    <property type="taxonomic scope" value="Bacteria"/>
</dbReference>
<dbReference type="EMBL" id="CM001439">
    <property type="protein sequence ID" value="EHR53281.1"/>
    <property type="molecule type" value="Genomic_DNA"/>
</dbReference>
<protein>
    <submittedName>
        <fullName evidence="1">Uncharacterized protein</fullName>
    </submittedName>
</protein>
<gene>
    <name evidence="1" type="ORF">SacmaDRAFT_5114</name>
</gene>
<accession>H5X410</accession>
<dbReference type="HOGENOM" id="CLU_2571803_0_0_11"/>
<evidence type="ECO:0000313" key="2">
    <source>
        <dbReference type="Proteomes" id="UP000004926"/>
    </source>
</evidence>
<sequence length="81" mass="9044">MSTEQLRQSLTEILGVVADARANAARAKELLGEFERVVTDVQAQAKPWLPPQLSRAVEQLDTQHGRLDGVTELLDSYRSRL</sequence>
<dbReference type="RefSeq" id="WP_009156657.1">
    <property type="nucleotide sequence ID" value="NZ_CM001439.1"/>
</dbReference>
<dbReference type="STRING" id="882083.SacmaDRAFT_5114"/>
<dbReference type="OrthoDB" id="3556805at2"/>
<evidence type="ECO:0000313" key="1">
    <source>
        <dbReference type="EMBL" id="EHR53281.1"/>
    </source>
</evidence>
<keyword evidence="2" id="KW-1185">Reference proteome</keyword>
<organism evidence="1 2">
    <name type="scientific">Saccharomonospora marina XMU15</name>
    <dbReference type="NCBI Taxonomy" id="882083"/>
    <lineage>
        <taxon>Bacteria</taxon>
        <taxon>Bacillati</taxon>
        <taxon>Actinomycetota</taxon>
        <taxon>Actinomycetes</taxon>
        <taxon>Pseudonocardiales</taxon>
        <taxon>Pseudonocardiaceae</taxon>
        <taxon>Saccharomonospora</taxon>
    </lineage>
</organism>